<dbReference type="EMBL" id="CM001218">
    <property type="protein sequence ID" value="AES64797.1"/>
    <property type="molecule type" value="Genomic_DNA"/>
</dbReference>
<dbReference type="STRING" id="3880.G7IKW6"/>
<keyword evidence="1" id="KW-0472">Membrane</keyword>
<keyword evidence="4" id="KW-1185">Reference proteome</keyword>
<reference evidence="3" key="3">
    <citation type="submission" date="2015-04" db="UniProtKB">
        <authorList>
            <consortium name="EnsemblPlants"/>
        </authorList>
    </citation>
    <scope>IDENTIFICATION</scope>
    <source>
        <strain evidence="3">cv. Jemalong A17</strain>
    </source>
</reference>
<protein>
    <submittedName>
        <fullName evidence="2">Staurosporin and temperature sensitive-like protein A, putative</fullName>
    </submittedName>
</protein>
<evidence type="ECO:0000313" key="2">
    <source>
        <dbReference type="EMBL" id="AES64797.1"/>
    </source>
</evidence>
<sequence length="96" mass="10628">MSPCIFSVIALSQAFDVFTRLIKLQLPSLSVDSHSLVSESVMPNDTHVEKPPSKSQVKKMISVLLLKTSIIAILLFSPSIVLTSRSHDGLHVFNYF</sequence>
<evidence type="ECO:0000313" key="4">
    <source>
        <dbReference type="Proteomes" id="UP000002051"/>
    </source>
</evidence>
<evidence type="ECO:0000313" key="3">
    <source>
        <dbReference type="EnsemblPlants" id="AES64797"/>
    </source>
</evidence>
<gene>
    <name evidence="2" type="ordered locus">MTR_2g030440</name>
</gene>
<reference evidence="2 4" key="2">
    <citation type="journal article" date="2014" name="BMC Genomics">
        <title>An improved genome release (version Mt4.0) for the model legume Medicago truncatula.</title>
        <authorList>
            <person name="Tang H."/>
            <person name="Krishnakumar V."/>
            <person name="Bidwell S."/>
            <person name="Rosen B."/>
            <person name="Chan A."/>
            <person name="Zhou S."/>
            <person name="Gentzbittel L."/>
            <person name="Childs K.L."/>
            <person name="Yandell M."/>
            <person name="Gundlach H."/>
            <person name="Mayer K.F."/>
            <person name="Schwartz D.C."/>
            <person name="Town C.D."/>
        </authorList>
    </citation>
    <scope>GENOME REANNOTATION</scope>
    <source>
        <strain evidence="3 4">cv. Jemalong A17</strain>
    </source>
</reference>
<keyword evidence="1" id="KW-1133">Transmembrane helix</keyword>
<name>G7IKW6_MEDTR</name>
<dbReference type="EnsemblPlants" id="AES64797">
    <property type="protein sequence ID" value="AES64797"/>
    <property type="gene ID" value="MTR_2g030440"/>
</dbReference>
<feature type="transmembrane region" description="Helical" evidence="1">
    <location>
        <begin position="60"/>
        <end position="81"/>
    </location>
</feature>
<proteinExistence type="predicted"/>
<dbReference type="eggNOG" id="KOG2292">
    <property type="taxonomic scope" value="Eukaryota"/>
</dbReference>
<dbReference type="Proteomes" id="UP000002051">
    <property type="component" value="Chromosome 2"/>
</dbReference>
<dbReference type="AlphaFoldDB" id="G7IKW6"/>
<accession>G7IKW6</accession>
<organism evidence="2 4">
    <name type="scientific">Medicago truncatula</name>
    <name type="common">Barrel medic</name>
    <name type="synonym">Medicago tribuloides</name>
    <dbReference type="NCBI Taxonomy" id="3880"/>
    <lineage>
        <taxon>Eukaryota</taxon>
        <taxon>Viridiplantae</taxon>
        <taxon>Streptophyta</taxon>
        <taxon>Embryophyta</taxon>
        <taxon>Tracheophyta</taxon>
        <taxon>Spermatophyta</taxon>
        <taxon>Magnoliopsida</taxon>
        <taxon>eudicotyledons</taxon>
        <taxon>Gunneridae</taxon>
        <taxon>Pentapetalae</taxon>
        <taxon>rosids</taxon>
        <taxon>fabids</taxon>
        <taxon>Fabales</taxon>
        <taxon>Fabaceae</taxon>
        <taxon>Papilionoideae</taxon>
        <taxon>50 kb inversion clade</taxon>
        <taxon>NPAAA clade</taxon>
        <taxon>Hologalegina</taxon>
        <taxon>IRL clade</taxon>
        <taxon>Trifolieae</taxon>
        <taxon>Medicago</taxon>
    </lineage>
</organism>
<evidence type="ECO:0000256" key="1">
    <source>
        <dbReference type="SAM" id="Phobius"/>
    </source>
</evidence>
<reference evidence="2 4" key="1">
    <citation type="journal article" date="2011" name="Nature">
        <title>The Medicago genome provides insight into the evolution of rhizobial symbioses.</title>
        <authorList>
            <person name="Young N.D."/>
            <person name="Debelle F."/>
            <person name="Oldroyd G.E."/>
            <person name="Geurts R."/>
            <person name="Cannon S.B."/>
            <person name="Udvardi M.K."/>
            <person name="Benedito V.A."/>
            <person name="Mayer K.F."/>
            <person name="Gouzy J."/>
            <person name="Schoof H."/>
            <person name="Van de Peer Y."/>
            <person name="Proost S."/>
            <person name="Cook D.R."/>
            <person name="Meyers B.C."/>
            <person name="Spannagl M."/>
            <person name="Cheung F."/>
            <person name="De Mita S."/>
            <person name="Krishnakumar V."/>
            <person name="Gundlach H."/>
            <person name="Zhou S."/>
            <person name="Mudge J."/>
            <person name="Bharti A.K."/>
            <person name="Murray J.D."/>
            <person name="Naoumkina M.A."/>
            <person name="Rosen B."/>
            <person name="Silverstein K.A."/>
            <person name="Tang H."/>
            <person name="Rombauts S."/>
            <person name="Zhao P.X."/>
            <person name="Zhou P."/>
            <person name="Barbe V."/>
            <person name="Bardou P."/>
            <person name="Bechner M."/>
            <person name="Bellec A."/>
            <person name="Berger A."/>
            <person name="Berges H."/>
            <person name="Bidwell S."/>
            <person name="Bisseling T."/>
            <person name="Choisne N."/>
            <person name="Couloux A."/>
            <person name="Denny R."/>
            <person name="Deshpande S."/>
            <person name="Dai X."/>
            <person name="Doyle J.J."/>
            <person name="Dudez A.M."/>
            <person name="Farmer A.D."/>
            <person name="Fouteau S."/>
            <person name="Franken C."/>
            <person name="Gibelin C."/>
            <person name="Gish J."/>
            <person name="Goldstein S."/>
            <person name="Gonzalez A.J."/>
            <person name="Green P.J."/>
            <person name="Hallab A."/>
            <person name="Hartog M."/>
            <person name="Hua A."/>
            <person name="Humphray S.J."/>
            <person name="Jeong D.H."/>
            <person name="Jing Y."/>
            <person name="Jocker A."/>
            <person name="Kenton S.M."/>
            <person name="Kim D.J."/>
            <person name="Klee K."/>
            <person name="Lai H."/>
            <person name="Lang C."/>
            <person name="Lin S."/>
            <person name="Macmil S.L."/>
            <person name="Magdelenat G."/>
            <person name="Matthews L."/>
            <person name="McCorrison J."/>
            <person name="Monaghan E.L."/>
            <person name="Mun J.H."/>
            <person name="Najar F.Z."/>
            <person name="Nicholson C."/>
            <person name="Noirot C."/>
            <person name="O'Bleness M."/>
            <person name="Paule C.R."/>
            <person name="Poulain J."/>
            <person name="Prion F."/>
            <person name="Qin B."/>
            <person name="Qu C."/>
            <person name="Retzel E.F."/>
            <person name="Riddle C."/>
            <person name="Sallet E."/>
            <person name="Samain S."/>
            <person name="Samson N."/>
            <person name="Sanders I."/>
            <person name="Saurat O."/>
            <person name="Scarpelli C."/>
            <person name="Schiex T."/>
            <person name="Segurens B."/>
            <person name="Severin A.J."/>
            <person name="Sherrier D.J."/>
            <person name="Shi R."/>
            <person name="Sims S."/>
            <person name="Singer S.R."/>
            <person name="Sinharoy S."/>
            <person name="Sterck L."/>
            <person name="Viollet A."/>
            <person name="Wang B.B."/>
            <person name="Wang K."/>
            <person name="Wang M."/>
            <person name="Wang X."/>
            <person name="Warfsmann J."/>
            <person name="Weissenbach J."/>
            <person name="White D.D."/>
            <person name="White J.D."/>
            <person name="Wiley G.B."/>
            <person name="Wincker P."/>
            <person name="Xing Y."/>
            <person name="Yang L."/>
            <person name="Yao Z."/>
            <person name="Ying F."/>
            <person name="Zhai J."/>
            <person name="Zhou L."/>
            <person name="Zuber A."/>
            <person name="Denarie J."/>
            <person name="Dixon R.A."/>
            <person name="May G.D."/>
            <person name="Schwartz D.C."/>
            <person name="Rogers J."/>
            <person name="Quetier F."/>
            <person name="Town C.D."/>
            <person name="Roe B.A."/>
        </authorList>
    </citation>
    <scope>NUCLEOTIDE SEQUENCE [LARGE SCALE GENOMIC DNA]</scope>
    <source>
        <strain evidence="2">A17</strain>
        <strain evidence="3 4">cv. Jemalong A17</strain>
    </source>
</reference>
<dbReference type="HOGENOM" id="CLU_2362865_0_0_1"/>
<keyword evidence="1" id="KW-0812">Transmembrane</keyword>
<dbReference type="PaxDb" id="3880-AES64797"/>